<feature type="transmembrane region" description="Helical" evidence="2">
    <location>
        <begin position="50"/>
        <end position="77"/>
    </location>
</feature>
<protein>
    <submittedName>
        <fullName evidence="3">Folate family ECF transporter S component</fullName>
    </submittedName>
</protein>
<evidence type="ECO:0000313" key="3">
    <source>
        <dbReference type="EMBL" id="HIT59213.1"/>
    </source>
</evidence>
<keyword evidence="2" id="KW-0812">Transmembrane</keyword>
<sequence length="270" mass="29551">MKSFFNLFVRSAKELRSLRCLCVVAMLIALDLVLKLTVSIEVTSHLKISFAFIALASIGMLYGPTVSFAAGIVTDILGFIIEPSGAFDIRFTLIEALGALLYGLFLYNAVNDKWMLPRIVAAKSTVVVVCNLFLTTVTIAAVYGNGFFAIFPARALANLAQLPLDVFLLFIFLPIILKAYNIVFKGARKVDQNSVFSDAGMGTAIIYVVCLMFIAVCSLGIAGQSLDDKSDELEDRLDEQSEQLEVMQTELDNLYSELDITKPQTASAEE</sequence>
<keyword evidence="2" id="KW-1133">Transmembrane helix</keyword>
<keyword evidence="1" id="KW-0175">Coiled coil</keyword>
<feature type="transmembrane region" description="Helical" evidence="2">
    <location>
        <begin position="162"/>
        <end position="184"/>
    </location>
</feature>
<feature type="transmembrane region" description="Helical" evidence="2">
    <location>
        <begin position="204"/>
        <end position="222"/>
    </location>
</feature>
<proteinExistence type="predicted"/>
<dbReference type="NCBIfam" id="TIGR04518">
    <property type="entry name" value="ECF_S_folT_fam"/>
    <property type="match status" value="1"/>
</dbReference>
<dbReference type="AlphaFoldDB" id="A0A9D1KLR8"/>
<feature type="transmembrane region" description="Helical" evidence="2">
    <location>
        <begin position="20"/>
        <end position="38"/>
    </location>
</feature>
<evidence type="ECO:0000256" key="1">
    <source>
        <dbReference type="SAM" id="Coils"/>
    </source>
</evidence>
<feature type="transmembrane region" description="Helical" evidence="2">
    <location>
        <begin position="126"/>
        <end position="150"/>
    </location>
</feature>
<organism evidence="3 4">
    <name type="scientific">Candidatus Faeciplasma pullistercoris</name>
    <dbReference type="NCBI Taxonomy" id="2840800"/>
    <lineage>
        <taxon>Bacteria</taxon>
        <taxon>Bacillati</taxon>
        <taxon>Bacillota</taxon>
        <taxon>Clostridia</taxon>
        <taxon>Eubacteriales</taxon>
        <taxon>Oscillospiraceae</taxon>
        <taxon>Oscillospiraceae incertae sedis</taxon>
        <taxon>Candidatus Faeciplasma</taxon>
    </lineage>
</organism>
<evidence type="ECO:0000313" key="4">
    <source>
        <dbReference type="Proteomes" id="UP000824136"/>
    </source>
</evidence>
<feature type="coiled-coil region" evidence="1">
    <location>
        <begin position="223"/>
        <end position="257"/>
    </location>
</feature>
<dbReference type="InterPro" id="IPR030949">
    <property type="entry name" value="ECF_S_folate_fam"/>
</dbReference>
<accession>A0A9D1KLR8</accession>
<dbReference type="Gene3D" id="1.10.1760.20">
    <property type="match status" value="1"/>
</dbReference>
<reference evidence="3" key="1">
    <citation type="submission" date="2020-10" db="EMBL/GenBank/DDBJ databases">
        <authorList>
            <person name="Gilroy R."/>
        </authorList>
    </citation>
    <scope>NUCLEOTIDE SEQUENCE</scope>
    <source>
        <strain evidence="3">CHK33-4379</strain>
    </source>
</reference>
<dbReference type="GO" id="GO:0022857">
    <property type="term" value="F:transmembrane transporter activity"/>
    <property type="evidence" value="ECO:0007669"/>
    <property type="project" value="InterPro"/>
</dbReference>
<feature type="transmembrane region" description="Helical" evidence="2">
    <location>
        <begin position="89"/>
        <end position="106"/>
    </location>
</feature>
<dbReference type="Proteomes" id="UP000824136">
    <property type="component" value="Unassembled WGS sequence"/>
</dbReference>
<dbReference type="Pfam" id="PF07155">
    <property type="entry name" value="ECF-ribofla_trS"/>
    <property type="match status" value="1"/>
</dbReference>
<dbReference type="EMBL" id="DVLL01000021">
    <property type="protein sequence ID" value="HIT59213.1"/>
    <property type="molecule type" value="Genomic_DNA"/>
</dbReference>
<gene>
    <name evidence="3" type="ORF">IAC39_05850</name>
</gene>
<evidence type="ECO:0000256" key="2">
    <source>
        <dbReference type="SAM" id="Phobius"/>
    </source>
</evidence>
<dbReference type="InterPro" id="IPR009825">
    <property type="entry name" value="ECF_substrate-spec-like"/>
</dbReference>
<reference evidence="3" key="2">
    <citation type="journal article" date="2021" name="PeerJ">
        <title>Extensive microbial diversity within the chicken gut microbiome revealed by metagenomics and culture.</title>
        <authorList>
            <person name="Gilroy R."/>
            <person name="Ravi A."/>
            <person name="Getino M."/>
            <person name="Pursley I."/>
            <person name="Horton D.L."/>
            <person name="Alikhan N.F."/>
            <person name="Baker D."/>
            <person name="Gharbi K."/>
            <person name="Hall N."/>
            <person name="Watson M."/>
            <person name="Adriaenssens E.M."/>
            <person name="Foster-Nyarko E."/>
            <person name="Jarju S."/>
            <person name="Secka A."/>
            <person name="Antonio M."/>
            <person name="Oren A."/>
            <person name="Chaudhuri R.R."/>
            <person name="La Ragione R."/>
            <person name="Hildebrand F."/>
            <person name="Pallen M.J."/>
        </authorList>
    </citation>
    <scope>NUCLEOTIDE SEQUENCE</scope>
    <source>
        <strain evidence="3">CHK33-4379</strain>
    </source>
</reference>
<comment type="caution">
    <text evidence="3">The sequence shown here is derived from an EMBL/GenBank/DDBJ whole genome shotgun (WGS) entry which is preliminary data.</text>
</comment>
<name>A0A9D1KLR8_9FIRM</name>
<keyword evidence="2" id="KW-0472">Membrane</keyword>